<dbReference type="AlphaFoldDB" id="A0A538U790"/>
<evidence type="ECO:0000313" key="3">
    <source>
        <dbReference type="Proteomes" id="UP000319836"/>
    </source>
</evidence>
<reference evidence="2 3" key="1">
    <citation type="journal article" date="2019" name="Nat. Microbiol.">
        <title>Mediterranean grassland soil C-N compound turnover is dependent on rainfall and depth, and is mediated by genomically divergent microorganisms.</title>
        <authorList>
            <person name="Diamond S."/>
            <person name="Andeer P.F."/>
            <person name="Li Z."/>
            <person name="Crits-Christoph A."/>
            <person name="Burstein D."/>
            <person name="Anantharaman K."/>
            <person name="Lane K.R."/>
            <person name="Thomas B.C."/>
            <person name="Pan C."/>
            <person name="Northen T.R."/>
            <person name="Banfield J.F."/>
        </authorList>
    </citation>
    <scope>NUCLEOTIDE SEQUENCE [LARGE SCALE GENOMIC DNA]</scope>
    <source>
        <strain evidence="2">WS_10</strain>
    </source>
</reference>
<sequence length="460" mass="49974">MGSRPARAEEDELHAHSGRARGRRPHLFQQGGLDGRVRRGRRRLRVQLESPEIPRLRRTLGAAAGLLLASSAARAQTPDTTSNQLETSALLYGENKRTDVVEPMARFTHLFGGEQSLSAQLGLDVMTGASPTGARAANQVQTTTSASGSTTTSSSRLPTARFSDLRSVVDLGWQAPIGRFLRSEAGGHVSREKDYQSLGLSERLALDLFQRLVTVRAGGSVDHDEVFAVGGTPVGLSSARIIASHDHQPKRVQTGTVGISRVLSRRWLVSLDGSRTFERGYLTEPYKIVSIISADSGLAVGSVTEKRPATRDRRSLLASSVYHFPSDVLYLWGVRSHTLDGRYRIDLNQQTFVQPHVRLYTQSRADFFTFGINEDVPLPSFATSDERLGPLHSVTVGATYGFRIPGHAGEFTVRGEWIHQWGSGRMSGASPSGEVEGGQSVSLFPPLEIATVTAGYTIGF</sequence>
<feature type="compositionally biased region" description="Basic residues" evidence="1">
    <location>
        <begin position="16"/>
        <end position="26"/>
    </location>
</feature>
<dbReference type="Pfam" id="PF12094">
    <property type="entry name" value="DUF3570"/>
    <property type="match status" value="1"/>
</dbReference>
<name>A0A538U790_UNCEI</name>
<dbReference type="EMBL" id="VBPA01000103">
    <property type="protein sequence ID" value="TMQ71774.1"/>
    <property type="molecule type" value="Genomic_DNA"/>
</dbReference>
<dbReference type="InterPro" id="IPR021953">
    <property type="entry name" value="DUF3570"/>
</dbReference>
<feature type="region of interest" description="Disordered" evidence="1">
    <location>
        <begin position="1"/>
        <end position="35"/>
    </location>
</feature>
<gene>
    <name evidence="2" type="ORF">E6K80_04620</name>
</gene>
<evidence type="ECO:0000313" key="2">
    <source>
        <dbReference type="EMBL" id="TMQ71774.1"/>
    </source>
</evidence>
<feature type="region of interest" description="Disordered" evidence="1">
    <location>
        <begin position="131"/>
        <end position="157"/>
    </location>
</feature>
<protein>
    <submittedName>
        <fullName evidence="2">DUF3570 domain-containing protein</fullName>
    </submittedName>
</protein>
<dbReference type="Proteomes" id="UP000319836">
    <property type="component" value="Unassembled WGS sequence"/>
</dbReference>
<proteinExistence type="predicted"/>
<comment type="caution">
    <text evidence="2">The sequence shown here is derived from an EMBL/GenBank/DDBJ whole genome shotgun (WGS) entry which is preliminary data.</text>
</comment>
<organism evidence="2 3">
    <name type="scientific">Eiseniibacteriota bacterium</name>
    <dbReference type="NCBI Taxonomy" id="2212470"/>
    <lineage>
        <taxon>Bacteria</taxon>
        <taxon>Candidatus Eiseniibacteriota</taxon>
    </lineage>
</organism>
<accession>A0A538U790</accession>
<evidence type="ECO:0000256" key="1">
    <source>
        <dbReference type="SAM" id="MobiDB-lite"/>
    </source>
</evidence>
<feature type="compositionally biased region" description="Low complexity" evidence="1">
    <location>
        <begin position="142"/>
        <end position="155"/>
    </location>
</feature>